<dbReference type="PANTHER" id="PTHR48043:SF63">
    <property type="entry name" value="UDP GLUCURONOSYLTRANSFERASE 5 FAMILY, POLYPEPTIDE F1-RELATED"/>
    <property type="match status" value="1"/>
</dbReference>
<dbReference type="GO" id="GO:0015020">
    <property type="term" value="F:glucuronosyltransferase activity"/>
    <property type="evidence" value="ECO:0007669"/>
    <property type="project" value="UniProtKB-EC"/>
</dbReference>
<dbReference type="InterPro" id="IPR002213">
    <property type="entry name" value="UDP_glucos_trans"/>
</dbReference>
<dbReference type="Ensembl" id="ENSTNIT00000015018.1">
    <property type="protein sequence ID" value="ENSTNIP00000014817.1"/>
    <property type="gene ID" value="ENSTNIG00000011860.1"/>
</dbReference>
<dbReference type="PROSITE" id="PS00375">
    <property type="entry name" value="UDPGT"/>
    <property type="match status" value="1"/>
</dbReference>
<dbReference type="InterPro" id="IPR050271">
    <property type="entry name" value="UDP-glycosyltransferase"/>
</dbReference>
<dbReference type="Pfam" id="PF00201">
    <property type="entry name" value="UDPGT"/>
    <property type="match status" value="1"/>
</dbReference>
<reference evidence="9" key="3">
    <citation type="submission" date="2025-09" db="UniProtKB">
        <authorList>
            <consortium name="Ensembl"/>
        </authorList>
    </citation>
    <scope>IDENTIFICATION</scope>
</reference>
<keyword evidence="6 8" id="KW-0472">Membrane</keyword>
<sequence>MGGISAGSLAILLVGVSLMTYSSVHGGRILVFPVDGSHWLHMNLIVQSLHARGHEVSVVRSATSWYVQESASHYRSLTVSLPEAICIEEPDFFHSFLSEMLTIQKAGGALSFVRFYWKVLAALSRIHRQASLMGVEILQNKTLLQRLRNTQFDVVLVDPGLPVGALVAHELKLPTVFNVRWVTSGDGHFVVAPSPTSYVPVSGNAVSDRMTFAQRLKNTLYYFFNACFDKYIVCPHYDRIVEKFFGPDVTFYHLLQGADLWLIRVEFVFEFPRPTMPNVIYIGGFQCKPPKPLSPELEDFVLSSGEHGFVLMSLGTLVQCLPLEITSEITAAFAQIPQKVIWRHVGEQPKNLGNNTLLVKWLPQNDLLGHPKIKAFVGHGGTNGIYESIYHGVPMIGIPLLFDQFENILRLEERGAAKVVHATELTQQNFLEAVQEVLHDPSYRENMRRLSALHRDKPMHPLDTALFWIEFVMRHKGASHLRTESFRMPWYSYHSVDVGSLVLAVVGTLAGFVVGSVKFLCFSRKKNQSKIS</sequence>
<evidence type="ECO:0000256" key="2">
    <source>
        <dbReference type="ARBA" id="ARBA00022676"/>
    </source>
</evidence>
<dbReference type="PANTHER" id="PTHR48043">
    <property type="entry name" value="EG:EG0003.4 PROTEIN-RELATED"/>
    <property type="match status" value="1"/>
</dbReference>
<evidence type="ECO:0000313" key="9">
    <source>
        <dbReference type="Ensembl" id="ENSTNIP00000014817.1"/>
    </source>
</evidence>
<proteinExistence type="inferred from homology"/>
<evidence type="ECO:0000256" key="4">
    <source>
        <dbReference type="ARBA" id="ARBA00022692"/>
    </source>
</evidence>
<comment type="similarity">
    <text evidence="1 7">Belongs to the UDP-glycosyltransferase family.</text>
</comment>
<dbReference type="Proteomes" id="UP000007303">
    <property type="component" value="Unassembled WGS sequence"/>
</dbReference>
<dbReference type="OMA" id="KIMVFPV"/>
<keyword evidence="8" id="KW-0732">Signal</keyword>
<evidence type="ECO:0000256" key="8">
    <source>
        <dbReference type="RuleBase" id="RU362059"/>
    </source>
</evidence>
<keyword evidence="10" id="KW-1185">Reference proteome</keyword>
<dbReference type="FunFam" id="3.40.50.2000:FF:000203">
    <property type="entry name" value="UDP-glucuronosyltransferase"/>
    <property type="match status" value="1"/>
</dbReference>
<dbReference type="GO" id="GO:0016020">
    <property type="term" value="C:membrane"/>
    <property type="evidence" value="ECO:0007669"/>
    <property type="project" value="UniProtKB-SubCell"/>
</dbReference>
<dbReference type="GeneTree" id="ENSGT00940000165400"/>
<dbReference type="AlphaFoldDB" id="H3D2S9"/>
<reference evidence="10" key="1">
    <citation type="journal article" date="2004" name="Nature">
        <title>Genome duplication in the teleost fish Tetraodon nigroviridis reveals the early vertebrate proto-karyotype.</title>
        <authorList>
            <person name="Jaillon O."/>
            <person name="Aury J.-M."/>
            <person name="Brunet F."/>
            <person name="Petit J.-L."/>
            <person name="Stange-Thomann N."/>
            <person name="Mauceli E."/>
            <person name="Bouneau L."/>
            <person name="Fischer C."/>
            <person name="Ozouf-Costaz C."/>
            <person name="Bernot A."/>
            <person name="Nicaud S."/>
            <person name="Jaffe D."/>
            <person name="Fisher S."/>
            <person name="Lutfalla G."/>
            <person name="Dossat C."/>
            <person name="Segurens B."/>
            <person name="Dasilva C."/>
            <person name="Salanoubat M."/>
            <person name="Levy M."/>
            <person name="Boudet N."/>
            <person name="Castellano S."/>
            <person name="Anthouard V."/>
            <person name="Jubin C."/>
            <person name="Castelli V."/>
            <person name="Katinka M."/>
            <person name="Vacherie B."/>
            <person name="Biemont C."/>
            <person name="Skalli Z."/>
            <person name="Cattolico L."/>
            <person name="Poulain J."/>
            <person name="De Berardinis V."/>
            <person name="Cruaud C."/>
            <person name="Duprat S."/>
            <person name="Brottier P."/>
            <person name="Coutanceau J.-P."/>
            <person name="Gouzy J."/>
            <person name="Parra G."/>
            <person name="Lardier G."/>
            <person name="Chapple C."/>
            <person name="McKernan K.J."/>
            <person name="McEwan P."/>
            <person name="Bosak S."/>
            <person name="Kellis M."/>
            <person name="Volff J.-N."/>
            <person name="Guigo R."/>
            <person name="Zody M.C."/>
            <person name="Mesirov J."/>
            <person name="Lindblad-Toh K."/>
            <person name="Birren B."/>
            <person name="Nusbaum C."/>
            <person name="Kahn D."/>
            <person name="Robinson-Rechavi M."/>
            <person name="Laudet V."/>
            <person name="Schachter V."/>
            <person name="Quetier F."/>
            <person name="Saurin W."/>
            <person name="Scarpelli C."/>
            <person name="Wincker P."/>
            <person name="Lander E.S."/>
            <person name="Weissenbach J."/>
            <person name="Roest Crollius H."/>
        </authorList>
    </citation>
    <scope>NUCLEOTIDE SEQUENCE [LARGE SCALE GENOMIC DNA]</scope>
</reference>
<feature type="signal peptide" evidence="8">
    <location>
        <begin position="1"/>
        <end position="26"/>
    </location>
</feature>
<name>H3D2S9_TETNG</name>
<organism evidence="9 10">
    <name type="scientific">Tetraodon nigroviridis</name>
    <name type="common">Spotted green pufferfish</name>
    <name type="synonym">Chelonodon nigroviridis</name>
    <dbReference type="NCBI Taxonomy" id="99883"/>
    <lineage>
        <taxon>Eukaryota</taxon>
        <taxon>Metazoa</taxon>
        <taxon>Chordata</taxon>
        <taxon>Craniata</taxon>
        <taxon>Vertebrata</taxon>
        <taxon>Euteleostomi</taxon>
        <taxon>Actinopterygii</taxon>
        <taxon>Neopterygii</taxon>
        <taxon>Teleostei</taxon>
        <taxon>Neoteleostei</taxon>
        <taxon>Acanthomorphata</taxon>
        <taxon>Eupercaria</taxon>
        <taxon>Tetraodontiformes</taxon>
        <taxon>Tetradontoidea</taxon>
        <taxon>Tetraodontidae</taxon>
        <taxon>Tetraodon</taxon>
    </lineage>
</organism>
<evidence type="ECO:0000256" key="6">
    <source>
        <dbReference type="ARBA" id="ARBA00023136"/>
    </source>
</evidence>
<dbReference type="InterPro" id="IPR035595">
    <property type="entry name" value="UDP_glycos_trans_CS"/>
</dbReference>
<dbReference type="CDD" id="cd03784">
    <property type="entry name" value="GT1_Gtf-like"/>
    <property type="match status" value="1"/>
</dbReference>
<evidence type="ECO:0000256" key="3">
    <source>
        <dbReference type="ARBA" id="ARBA00022679"/>
    </source>
</evidence>
<keyword evidence="2 7" id="KW-0328">Glycosyltransferase</keyword>
<dbReference type="SUPFAM" id="SSF53756">
    <property type="entry name" value="UDP-Glycosyltransferase/glycogen phosphorylase"/>
    <property type="match status" value="1"/>
</dbReference>
<dbReference type="HOGENOM" id="CLU_012949_3_2_1"/>
<reference evidence="9" key="2">
    <citation type="submission" date="2025-08" db="UniProtKB">
        <authorList>
            <consortium name="Ensembl"/>
        </authorList>
    </citation>
    <scope>IDENTIFICATION</scope>
</reference>
<feature type="transmembrane region" description="Helical" evidence="8">
    <location>
        <begin position="501"/>
        <end position="522"/>
    </location>
</feature>
<comment type="subcellular location">
    <subcellularLocation>
        <location evidence="8">Membrane</location>
        <topology evidence="8">Single-pass membrane protein</topology>
    </subcellularLocation>
</comment>
<evidence type="ECO:0000313" key="10">
    <source>
        <dbReference type="Proteomes" id="UP000007303"/>
    </source>
</evidence>
<keyword evidence="4 8" id="KW-0812">Transmembrane</keyword>
<comment type="catalytic activity">
    <reaction evidence="8">
        <text>glucuronate acceptor + UDP-alpha-D-glucuronate = acceptor beta-D-glucuronoside + UDP + H(+)</text>
        <dbReference type="Rhea" id="RHEA:21032"/>
        <dbReference type="ChEBI" id="CHEBI:15378"/>
        <dbReference type="ChEBI" id="CHEBI:58052"/>
        <dbReference type="ChEBI" id="CHEBI:58223"/>
        <dbReference type="ChEBI" id="CHEBI:132367"/>
        <dbReference type="ChEBI" id="CHEBI:132368"/>
        <dbReference type="EC" id="2.4.1.17"/>
    </reaction>
</comment>
<dbReference type="EC" id="2.4.1.17" evidence="8"/>
<dbReference type="FunFam" id="3.40.50.2000:FF:000001">
    <property type="entry name" value="UDP-glucuronosyltransferase"/>
    <property type="match status" value="1"/>
</dbReference>
<protein>
    <recommendedName>
        <fullName evidence="8">UDP-glucuronosyltransferase</fullName>
        <ecNumber evidence="8">2.4.1.17</ecNumber>
    </recommendedName>
</protein>
<accession>H3D2S9</accession>
<keyword evidence="3 7" id="KW-0808">Transferase</keyword>
<evidence type="ECO:0000256" key="7">
    <source>
        <dbReference type="RuleBase" id="RU003718"/>
    </source>
</evidence>
<evidence type="ECO:0000256" key="5">
    <source>
        <dbReference type="ARBA" id="ARBA00022989"/>
    </source>
</evidence>
<evidence type="ECO:0000256" key="1">
    <source>
        <dbReference type="ARBA" id="ARBA00009995"/>
    </source>
</evidence>
<keyword evidence="5 8" id="KW-1133">Transmembrane helix</keyword>
<dbReference type="STRING" id="99883.ENSTNIP00000014817"/>
<dbReference type="InParanoid" id="H3D2S9"/>
<dbReference type="Gene3D" id="3.40.50.2000">
    <property type="entry name" value="Glycogen Phosphorylase B"/>
    <property type="match status" value="2"/>
</dbReference>
<feature type="chain" id="PRO_5005134214" description="UDP-glucuronosyltransferase" evidence="8">
    <location>
        <begin position="27"/>
        <end position="532"/>
    </location>
</feature>